<organism evidence="3 4">
    <name type="scientific">Cyclotella atomus</name>
    <dbReference type="NCBI Taxonomy" id="382360"/>
    <lineage>
        <taxon>Eukaryota</taxon>
        <taxon>Sar</taxon>
        <taxon>Stramenopiles</taxon>
        <taxon>Ochrophyta</taxon>
        <taxon>Bacillariophyta</taxon>
        <taxon>Coscinodiscophyceae</taxon>
        <taxon>Thalassiosirophycidae</taxon>
        <taxon>Stephanodiscales</taxon>
        <taxon>Stephanodiscaceae</taxon>
        <taxon>Cyclotella</taxon>
    </lineage>
</organism>
<dbReference type="PANTHER" id="PTHR34823">
    <property type="entry name" value="GLCNAC-BINDING PROTEIN A"/>
    <property type="match status" value="1"/>
</dbReference>
<feature type="compositionally biased region" description="Polar residues" evidence="1">
    <location>
        <begin position="466"/>
        <end position="477"/>
    </location>
</feature>
<feature type="region of interest" description="Disordered" evidence="1">
    <location>
        <begin position="444"/>
        <end position="558"/>
    </location>
</feature>
<accession>A0ABD3P5W9</accession>
<dbReference type="EMBL" id="JALLPJ020000773">
    <property type="protein sequence ID" value="KAL3783281.1"/>
    <property type="molecule type" value="Genomic_DNA"/>
</dbReference>
<evidence type="ECO:0008006" key="5">
    <source>
        <dbReference type="Google" id="ProtNLM"/>
    </source>
</evidence>
<name>A0ABD3P5W9_9STRA</name>
<reference evidence="3 4" key="1">
    <citation type="submission" date="2024-10" db="EMBL/GenBank/DDBJ databases">
        <title>Updated reference genomes for cyclostephanoid diatoms.</title>
        <authorList>
            <person name="Roberts W.R."/>
            <person name="Alverson A.J."/>
        </authorList>
    </citation>
    <scope>NUCLEOTIDE SEQUENCE [LARGE SCALE GENOMIC DNA]</scope>
    <source>
        <strain evidence="3 4">AJA010-31</strain>
    </source>
</reference>
<proteinExistence type="predicted"/>
<dbReference type="Proteomes" id="UP001530400">
    <property type="component" value="Unassembled WGS sequence"/>
</dbReference>
<feature type="chain" id="PRO_5044805985" description="Cellulase" evidence="2">
    <location>
        <begin position="18"/>
        <end position="723"/>
    </location>
</feature>
<dbReference type="InterPro" id="IPR051024">
    <property type="entry name" value="GlcNAc_Chitin_IntDeg"/>
</dbReference>
<evidence type="ECO:0000313" key="3">
    <source>
        <dbReference type="EMBL" id="KAL3783281.1"/>
    </source>
</evidence>
<keyword evidence="4" id="KW-1185">Reference proteome</keyword>
<gene>
    <name evidence="3" type="ORF">ACHAWO_005073</name>
</gene>
<feature type="signal peptide" evidence="2">
    <location>
        <begin position="1"/>
        <end position="17"/>
    </location>
</feature>
<keyword evidence="2" id="KW-0732">Signal</keyword>
<evidence type="ECO:0000313" key="4">
    <source>
        <dbReference type="Proteomes" id="UP001530400"/>
    </source>
</evidence>
<evidence type="ECO:0000256" key="2">
    <source>
        <dbReference type="SAM" id="SignalP"/>
    </source>
</evidence>
<feature type="compositionally biased region" description="Low complexity" evidence="1">
    <location>
        <begin position="485"/>
        <end position="514"/>
    </location>
</feature>
<protein>
    <recommendedName>
        <fullName evidence="5">Cellulase</fullName>
    </recommendedName>
</protein>
<evidence type="ECO:0000256" key="1">
    <source>
        <dbReference type="SAM" id="MobiDB-lite"/>
    </source>
</evidence>
<feature type="compositionally biased region" description="Low complexity" evidence="1">
    <location>
        <begin position="522"/>
        <end position="557"/>
    </location>
</feature>
<sequence length="723" mass="77991">MLFKSAIAAIAAVPAAAQQPGCHPTWIRGGPYTAGSLVSSDQIVTTANGETTTTRTVTKNFKCISGSDFDPSLSHCFTYDPSDSLTAAAAWSDEGVCTGTAPAPASTSSPTLSIWSGVGCPDSWDEGATYKSGELAEVDGVVYKCTYNPFDNFWCGRANYKPGDSLYWTKVWIVKGSCRGTLSPTTSPVFETLAHVGGCPEEYAVDGVKYAEGDEVAIDGIVWQCREWPKSVWCNMKGYEPDGLYSKEAWILLGHCDGTIAPTSSPAFHLLEDYGGCPPAYEEGRGYEGGDEVSIPVRDAVSIVYQCSNDAHQSRWCSHFGPDNEYHLGWVLEGYCDGTISPTSSPVEYPDLKCRYYNSTRSIIIHQWNEKDLSTYTAGSRVRIREDIFKCRGYPYYMWCKMPAYKPLGESSYWKEAWERAGQCPDMFSPTVSPSISPTRHLLTEMPTPNPMKGAKPTNPFKPTVMHSNSPSTSSLPNAYPSVAPSNEHSLNPSSSPSDSQNPSSEPSSIPSASLGPTQLHSNSPSTSINPSTAPSYNPSLNPSSSPSDSQNPSPSSYCDVVVDPVDWGYPDSVQGWYDVSGCGVCNDYCRTVGNPPNTWISCKLAGSPIDNTESDYNWGTPGNVFSFTKCSGKGVSNPDTCTVVADPVDWGYPDSVQGWYDVSGCGVCNDYCRTVGNPPNTWISCKLAGSPIDNTESDYNWGTPGNVFSFTKCSGKGATSTS</sequence>
<dbReference type="AlphaFoldDB" id="A0ABD3P5W9"/>
<dbReference type="PANTHER" id="PTHR34823:SF1">
    <property type="entry name" value="CHITIN-BINDING TYPE-4 DOMAIN-CONTAINING PROTEIN"/>
    <property type="match status" value="1"/>
</dbReference>
<comment type="caution">
    <text evidence="3">The sequence shown here is derived from an EMBL/GenBank/DDBJ whole genome shotgun (WGS) entry which is preliminary data.</text>
</comment>